<gene>
    <name evidence="1" type="ORF">GOP47_0004712</name>
</gene>
<dbReference type="AlphaFoldDB" id="A0A9D4V8L6"/>
<dbReference type="Pfam" id="PF02450">
    <property type="entry name" value="LCAT"/>
    <property type="match status" value="1"/>
</dbReference>
<reference evidence="1" key="1">
    <citation type="submission" date="2021-01" db="EMBL/GenBank/DDBJ databases">
        <title>Adiantum capillus-veneris genome.</title>
        <authorList>
            <person name="Fang Y."/>
            <person name="Liao Q."/>
        </authorList>
    </citation>
    <scope>NUCLEOTIDE SEQUENCE</scope>
    <source>
        <strain evidence="1">H3</strain>
        <tissue evidence="1">Leaf</tissue>
    </source>
</reference>
<dbReference type="GO" id="GO:0008374">
    <property type="term" value="F:O-acyltransferase activity"/>
    <property type="evidence" value="ECO:0007669"/>
    <property type="project" value="InterPro"/>
</dbReference>
<sequence>MPVKSWPIRLQSMMLAACPTGEQCAWRRAAGNAGVPQASIATAMKKQVKVSKQLAPVILIPGAGGNQLEAKLTPRYRPSSWLCRPATFSLPTIFKQQRAEQKENEDGFFRLWLNVPGILPPFTTCFAERIRLSYNPETGSCENAPGVKSRVPYFGSTSGMAYLDPSFRAVSVYMAVLIEALEAEGYVDGETLFGAPYDFRYAPGKNASPVASLFLENLKSLIEVVYMRNGERPVVILSHSLGGLWGLYFLNQQTASWQQKYIGHFIPVSTPWGGTVQSMRIYASGYSEGARFIDPLVLRAEQRSSESNLWLLPAPTVFGDQVLVTTEKGGFSAFEIPKFLEDIGYPEGVFLYNSRIPPLINCLDAPCIPVTMVFSQGIDTPQMLVYSEKGFDEQPIIVNGDGDGTVNLCSLSAVSKSWNSVDGQDFKVIILHGKTHSTILTDKQSVSMLVDAILSSTLHPASS</sequence>
<organism evidence="1 2">
    <name type="scientific">Adiantum capillus-veneris</name>
    <name type="common">Maidenhair fern</name>
    <dbReference type="NCBI Taxonomy" id="13818"/>
    <lineage>
        <taxon>Eukaryota</taxon>
        <taxon>Viridiplantae</taxon>
        <taxon>Streptophyta</taxon>
        <taxon>Embryophyta</taxon>
        <taxon>Tracheophyta</taxon>
        <taxon>Polypodiopsida</taxon>
        <taxon>Polypodiidae</taxon>
        <taxon>Polypodiales</taxon>
        <taxon>Pteridineae</taxon>
        <taxon>Pteridaceae</taxon>
        <taxon>Vittarioideae</taxon>
        <taxon>Adiantum</taxon>
    </lineage>
</organism>
<dbReference type="OrthoDB" id="190846at2759"/>
<protein>
    <submittedName>
        <fullName evidence="1">Uncharacterized protein</fullName>
    </submittedName>
</protein>
<dbReference type="EMBL" id="JABFUD020000004">
    <property type="protein sequence ID" value="KAI5081529.1"/>
    <property type="molecule type" value="Genomic_DNA"/>
</dbReference>
<dbReference type="GO" id="GO:0006629">
    <property type="term" value="P:lipid metabolic process"/>
    <property type="evidence" value="ECO:0007669"/>
    <property type="project" value="InterPro"/>
</dbReference>
<dbReference type="InterPro" id="IPR029058">
    <property type="entry name" value="AB_hydrolase_fold"/>
</dbReference>
<dbReference type="Gene3D" id="3.40.50.1820">
    <property type="entry name" value="alpha/beta hydrolase"/>
    <property type="match status" value="2"/>
</dbReference>
<proteinExistence type="predicted"/>
<comment type="caution">
    <text evidence="1">The sequence shown here is derived from an EMBL/GenBank/DDBJ whole genome shotgun (WGS) entry which is preliminary data.</text>
</comment>
<dbReference type="Proteomes" id="UP000886520">
    <property type="component" value="Chromosome 4"/>
</dbReference>
<evidence type="ECO:0000313" key="2">
    <source>
        <dbReference type="Proteomes" id="UP000886520"/>
    </source>
</evidence>
<accession>A0A9D4V8L6</accession>
<dbReference type="InterPro" id="IPR003386">
    <property type="entry name" value="LACT/PDAT_acylTrfase"/>
</dbReference>
<name>A0A9D4V8L6_ADICA</name>
<keyword evidence="2" id="KW-1185">Reference proteome</keyword>
<dbReference type="SUPFAM" id="SSF53474">
    <property type="entry name" value="alpha/beta-Hydrolases"/>
    <property type="match status" value="1"/>
</dbReference>
<evidence type="ECO:0000313" key="1">
    <source>
        <dbReference type="EMBL" id="KAI5081529.1"/>
    </source>
</evidence>
<dbReference type="PANTHER" id="PTHR11440">
    <property type="entry name" value="LECITHIN-CHOLESTEROL ACYLTRANSFERASE-RELATED"/>
    <property type="match status" value="1"/>
</dbReference>